<dbReference type="Gene3D" id="1.10.357.10">
    <property type="entry name" value="Tetracycline Repressor, domain 2"/>
    <property type="match status" value="1"/>
</dbReference>
<organism evidence="4 5">
    <name type="scientific">Mycolicibacterium tusciae</name>
    <dbReference type="NCBI Taxonomy" id="75922"/>
    <lineage>
        <taxon>Bacteria</taxon>
        <taxon>Bacillati</taxon>
        <taxon>Actinomycetota</taxon>
        <taxon>Actinomycetes</taxon>
        <taxon>Mycobacteriales</taxon>
        <taxon>Mycobacteriaceae</taxon>
        <taxon>Mycolicibacterium</taxon>
    </lineage>
</organism>
<name>A0A1X0JIP5_9MYCO</name>
<feature type="DNA-binding region" description="H-T-H motif" evidence="2">
    <location>
        <begin position="37"/>
        <end position="56"/>
    </location>
</feature>
<evidence type="ECO:0000256" key="1">
    <source>
        <dbReference type="ARBA" id="ARBA00023125"/>
    </source>
</evidence>
<keyword evidence="1 2" id="KW-0238">DNA-binding</keyword>
<proteinExistence type="predicted"/>
<dbReference type="PROSITE" id="PS50977">
    <property type="entry name" value="HTH_TETR_2"/>
    <property type="match status" value="1"/>
</dbReference>
<comment type="caution">
    <text evidence="4">The sequence shown here is derived from an EMBL/GenBank/DDBJ whole genome shotgun (WGS) entry which is preliminary data.</text>
</comment>
<evidence type="ECO:0000256" key="2">
    <source>
        <dbReference type="PROSITE-ProRule" id="PRU00335"/>
    </source>
</evidence>
<dbReference type="OrthoDB" id="3212503at2"/>
<keyword evidence="5" id="KW-1185">Reference proteome</keyword>
<dbReference type="PRINTS" id="PR00455">
    <property type="entry name" value="HTHTETR"/>
</dbReference>
<evidence type="ECO:0000313" key="5">
    <source>
        <dbReference type="Proteomes" id="UP000192411"/>
    </source>
</evidence>
<dbReference type="GO" id="GO:0003677">
    <property type="term" value="F:DNA binding"/>
    <property type="evidence" value="ECO:0007669"/>
    <property type="project" value="UniProtKB-UniRule"/>
</dbReference>
<dbReference type="Pfam" id="PF00440">
    <property type="entry name" value="TetR_N"/>
    <property type="match status" value="1"/>
</dbReference>
<dbReference type="RefSeq" id="WP_083127980.1">
    <property type="nucleotide sequence ID" value="NZ_MVIM01000015.1"/>
</dbReference>
<sequence>MANRGWSGDPPATDEEAIDRILDVADAIIAERGSAVRIADVARTLGVTRQTVYRYFPGTEELLLASGMRTADGFLDQLAEHTRGLTEPAAAMVEGIAFAVERLAEDAHFANLLRNGNKSGAAVSLTSDTSKAFSRSMLHRCDVDWEKHGYDEAALDELAELGLRTFHSILVDPGDPARDGYALRRFISRWLGPAIVYPRLTQVMEALQPVGTRAKRSRPTAAS</sequence>
<reference evidence="4 5" key="1">
    <citation type="submission" date="2017-02" db="EMBL/GenBank/DDBJ databases">
        <title>The new phylogeny of genus Mycobacterium.</title>
        <authorList>
            <person name="Tortoli E."/>
            <person name="Trovato A."/>
            <person name="Cirillo D.M."/>
        </authorList>
    </citation>
    <scope>NUCLEOTIDE SEQUENCE [LARGE SCALE GENOMIC DNA]</scope>
    <source>
        <strain evidence="4 5">DSM 44338</strain>
    </source>
</reference>
<dbReference type="EMBL" id="MVIM01000015">
    <property type="protein sequence ID" value="ORB62510.1"/>
    <property type="molecule type" value="Genomic_DNA"/>
</dbReference>
<gene>
    <name evidence="4" type="ORF">BST47_22955</name>
</gene>
<feature type="domain" description="HTH tetR-type" evidence="3">
    <location>
        <begin position="15"/>
        <end position="74"/>
    </location>
</feature>
<evidence type="ECO:0000313" key="4">
    <source>
        <dbReference type="EMBL" id="ORB62510.1"/>
    </source>
</evidence>
<evidence type="ECO:0000259" key="3">
    <source>
        <dbReference type="PROSITE" id="PS50977"/>
    </source>
</evidence>
<dbReference type="STRING" id="75922.BST47_22955"/>
<protein>
    <submittedName>
        <fullName evidence="4">TetR family transcriptional regulator</fullName>
    </submittedName>
</protein>
<dbReference type="AlphaFoldDB" id="A0A1X0JIP5"/>
<dbReference type="Proteomes" id="UP000192411">
    <property type="component" value="Unassembled WGS sequence"/>
</dbReference>
<dbReference type="InterPro" id="IPR001647">
    <property type="entry name" value="HTH_TetR"/>
</dbReference>
<dbReference type="InterPro" id="IPR009057">
    <property type="entry name" value="Homeodomain-like_sf"/>
</dbReference>
<dbReference type="SUPFAM" id="SSF46689">
    <property type="entry name" value="Homeodomain-like"/>
    <property type="match status" value="1"/>
</dbReference>
<accession>A0A1X0JIP5</accession>